<dbReference type="CDD" id="cd14702">
    <property type="entry name" value="bZIP_plant_GBF1"/>
    <property type="match status" value="1"/>
</dbReference>
<protein>
    <recommendedName>
        <fullName evidence="8">BZIP domain-containing protein</fullName>
    </recommendedName>
</protein>
<dbReference type="PANTHER" id="PTHR45967:SF28">
    <property type="entry name" value="BASIC-LEUCINE ZIPPER (BZIP) TRANSCRIPTION FACTOR FAMILY PROTEIN"/>
    <property type="match status" value="1"/>
</dbReference>
<dbReference type="GO" id="GO:0043565">
    <property type="term" value="F:sequence-specific DNA binding"/>
    <property type="evidence" value="ECO:0007669"/>
    <property type="project" value="InterPro"/>
</dbReference>
<comment type="similarity">
    <text evidence="2">Belongs to the bZIP family.</text>
</comment>
<reference evidence="9" key="2">
    <citation type="submission" date="2021-03" db="UniProtKB">
        <authorList>
            <consortium name="EnsemblPlants"/>
        </authorList>
    </citation>
    <scope>IDENTIFICATION</scope>
</reference>
<dbReference type="InterPro" id="IPR004827">
    <property type="entry name" value="bZIP"/>
</dbReference>
<feature type="compositionally biased region" description="Polar residues" evidence="7">
    <location>
        <begin position="237"/>
        <end position="246"/>
    </location>
</feature>
<keyword evidence="3" id="KW-0805">Transcription regulation</keyword>
<evidence type="ECO:0000256" key="1">
    <source>
        <dbReference type="ARBA" id="ARBA00004123"/>
    </source>
</evidence>
<keyword evidence="10" id="KW-1185">Reference proteome</keyword>
<keyword evidence="4" id="KW-0238">DNA-binding</keyword>
<keyword evidence="5" id="KW-0804">Transcription</keyword>
<organism evidence="9 10">
    <name type="scientific">Chenopodium quinoa</name>
    <name type="common">Quinoa</name>
    <dbReference type="NCBI Taxonomy" id="63459"/>
    <lineage>
        <taxon>Eukaryota</taxon>
        <taxon>Viridiplantae</taxon>
        <taxon>Streptophyta</taxon>
        <taxon>Embryophyta</taxon>
        <taxon>Tracheophyta</taxon>
        <taxon>Spermatophyta</taxon>
        <taxon>Magnoliopsida</taxon>
        <taxon>eudicotyledons</taxon>
        <taxon>Gunneridae</taxon>
        <taxon>Pentapetalae</taxon>
        <taxon>Caryophyllales</taxon>
        <taxon>Chenopodiaceae</taxon>
        <taxon>Chenopodioideae</taxon>
        <taxon>Atripliceae</taxon>
        <taxon>Chenopodium</taxon>
    </lineage>
</organism>
<dbReference type="AlphaFoldDB" id="A0A803MQH4"/>
<dbReference type="GO" id="GO:0003700">
    <property type="term" value="F:DNA-binding transcription factor activity"/>
    <property type="evidence" value="ECO:0007669"/>
    <property type="project" value="InterPro"/>
</dbReference>
<dbReference type="PANTHER" id="PTHR45967">
    <property type="entry name" value="G-BOX-BINDING FACTOR 3-RELATED"/>
    <property type="match status" value="1"/>
</dbReference>
<evidence type="ECO:0000256" key="3">
    <source>
        <dbReference type="ARBA" id="ARBA00023015"/>
    </source>
</evidence>
<dbReference type="InterPro" id="IPR044827">
    <property type="entry name" value="GBF-like"/>
</dbReference>
<evidence type="ECO:0000256" key="6">
    <source>
        <dbReference type="ARBA" id="ARBA00023242"/>
    </source>
</evidence>
<feature type="domain" description="BZIP" evidence="8">
    <location>
        <begin position="59"/>
        <end position="122"/>
    </location>
</feature>
<dbReference type="PROSITE" id="PS50217">
    <property type="entry name" value="BZIP"/>
    <property type="match status" value="1"/>
</dbReference>
<dbReference type="SMART" id="SM00338">
    <property type="entry name" value="BRLZ"/>
    <property type="match status" value="1"/>
</dbReference>
<evidence type="ECO:0000313" key="9">
    <source>
        <dbReference type="EnsemblPlants" id="AUR62033525-RA:cds"/>
    </source>
</evidence>
<dbReference type="GO" id="GO:0005634">
    <property type="term" value="C:nucleus"/>
    <property type="evidence" value="ECO:0007669"/>
    <property type="project" value="UniProtKB-SubCell"/>
</dbReference>
<comment type="subcellular location">
    <subcellularLocation>
        <location evidence="1">Nucleus</location>
    </subcellularLocation>
</comment>
<dbReference type="InterPro" id="IPR045314">
    <property type="entry name" value="bZIP_plant_GBF1"/>
</dbReference>
<keyword evidence="6" id="KW-0539">Nucleus</keyword>
<evidence type="ECO:0000259" key="8">
    <source>
        <dbReference type="PROSITE" id="PS50217"/>
    </source>
</evidence>
<evidence type="ECO:0000313" key="10">
    <source>
        <dbReference type="Proteomes" id="UP000596660"/>
    </source>
</evidence>
<name>A0A803MQH4_CHEQI</name>
<evidence type="ECO:0000256" key="5">
    <source>
        <dbReference type="ARBA" id="ARBA00023163"/>
    </source>
</evidence>
<proteinExistence type="inferred from homology"/>
<dbReference type="Proteomes" id="UP000596660">
    <property type="component" value="Unplaced"/>
</dbReference>
<evidence type="ECO:0000256" key="7">
    <source>
        <dbReference type="SAM" id="MobiDB-lite"/>
    </source>
</evidence>
<dbReference type="EnsemblPlants" id="AUR62033525-RA">
    <property type="protein sequence ID" value="AUR62033525-RA:cds"/>
    <property type="gene ID" value="AUR62033525"/>
</dbReference>
<reference evidence="9" key="1">
    <citation type="journal article" date="2017" name="Nature">
        <title>The genome of Chenopodium quinoa.</title>
        <authorList>
            <person name="Jarvis D.E."/>
            <person name="Ho Y.S."/>
            <person name="Lightfoot D.J."/>
            <person name="Schmoeckel S.M."/>
            <person name="Li B."/>
            <person name="Borm T.J.A."/>
            <person name="Ohyanagi H."/>
            <person name="Mineta K."/>
            <person name="Michell C.T."/>
            <person name="Saber N."/>
            <person name="Kharbatia N.M."/>
            <person name="Rupper R.R."/>
            <person name="Sharp A.R."/>
            <person name="Dally N."/>
            <person name="Boughton B.A."/>
            <person name="Woo Y.H."/>
            <person name="Gao G."/>
            <person name="Schijlen E.G.W.M."/>
            <person name="Guo X."/>
            <person name="Momin A.A."/>
            <person name="Negrao S."/>
            <person name="Al-Babili S."/>
            <person name="Gehring C."/>
            <person name="Roessner U."/>
            <person name="Jung C."/>
            <person name="Murphy K."/>
            <person name="Arold S.T."/>
            <person name="Gojobori T."/>
            <person name="van der Linden C.G."/>
            <person name="van Loo E.N."/>
            <person name="Jellen E.N."/>
            <person name="Maughan P.J."/>
            <person name="Tester M."/>
        </authorList>
    </citation>
    <scope>NUCLEOTIDE SEQUENCE [LARGE SCALE GENOMIC DNA]</scope>
    <source>
        <strain evidence="9">cv. PI 614886</strain>
    </source>
</reference>
<dbReference type="Gramene" id="AUR62033525-RA">
    <property type="protein sequence ID" value="AUR62033525-RA:cds"/>
    <property type="gene ID" value="AUR62033525"/>
</dbReference>
<feature type="region of interest" description="Disordered" evidence="7">
    <location>
        <begin position="34"/>
        <end position="54"/>
    </location>
</feature>
<feature type="region of interest" description="Disordered" evidence="7">
    <location>
        <begin position="232"/>
        <end position="253"/>
    </location>
</feature>
<evidence type="ECO:0000256" key="4">
    <source>
        <dbReference type="ARBA" id="ARBA00023125"/>
    </source>
</evidence>
<accession>A0A803MQH4</accession>
<dbReference type="OMA" id="PRSINGQ"/>
<sequence length="384" mass="42912">MKYVGSKGHGDQPNIFQEECLSVDVKPEKSYESTERGRVCNSAHNTGRSRHNLTEAEKEARRIRRILANRESARQTIRRRQAFHEELTRKAAEQASENERLKRNKDLAVKEFQSLQTTNQKLKGQLSQTLGFKLGENKGEAHQPSCPDTHNVNPHSANWAQFVYKKLSASTFVIPASLPPSDLNVSNLSPCSFSEQENPRSINGQNMPWCILPCPVFLPIHDIKNFSSLHVKDSDEGTSVDSNHVHSPSSDYSPSSVIRCVHNCQLVSPADRISSGLPSTQDDCRNGFHRFPFGLSLDGGGQKMIPCCSRGDFALEREDCVTPHTLVNTNVSSAACIESASALTEKRKERVLKTRERNVAGAEARKKRKELMKLKSRLHCQLIG</sequence>
<evidence type="ECO:0000256" key="2">
    <source>
        <dbReference type="ARBA" id="ARBA00007163"/>
    </source>
</evidence>